<proteinExistence type="inferred from homology"/>
<dbReference type="GO" id="GO:0047134">
    <property type="term" value="F:protein-disulfide reductase [NAD(P)H] activity"/>
    <property type="evidence" value="ECO:0007669"/>
    <property type="project" value="TreeGrafter"/>
</dbReference>
<dbReference type="PROSITE" id="PS51674">
    <property type="entry name" value="4FE4S_WBL"/>
    <property type="match status" value="1"/>
</dbReference>
<accession>A0A3N0GMV2</accession>
<evidence type="ECO:0000256" key="6">
    <source>
        <dbReference type="ARBA" id="ARBA00023014"/>
    </source>
</evidence>
<dbReference type="PANTHER" id="PTHR38839">
    <property type="entry name" value="TRANSCRIPTIONAL REGULATOR WHID-RELATED"/>
    <property type="match status" value="1"/>
</dbReference>
<dbReference type="Pfam" id="PF02467">
    <property type="entry name" value="Whib"/>
    <property type="match status" value="1"/>
</dbReference>
<dbReference type="GO" id="GO:0005737">
    <property type="term" value="C:cytoplasm"/>
    <property type="evidence" value="ECO:0007669"/>
    <property type="project" value="UniProtKB-SubCell"/>
</dbReference>
<dbReference type="AlphaFoldDB" id="A0A3N0GMV2"/>
<feature type="binding site" evidence="11">
    <location>
        <position position="38"/>
    </location>
    <ligand>
        <name>[4Fe-4S] cluster</name>
        <dbReference type="ChEBI" id="CHEBI:49883"/>
    </ligand>
</feature>
<keyword evidence="6 11" id="KW-0411">Iron-sulfur</keyword>
<reference evidence="14 15" key="1">
    <citation type="submission" date="2018-11" db="EMBL/GenBank/DDBJ databases">
        <authorList>
            <person name="Li F."/>
        </authorList>
    </citation>
    <scope>NUCLEOTIDE SEQUENCE [LARGE SCALE GENOMIC DNA]</scope>
    <source>
        <strain evidence="14 15">Gsoil 818</strain>
    </source>
</reference>
<feature type="region of interest" description="Disordered" evidence="12">
    <location>
        <begin position="1"/>
        <end position="20"/>
    </location>
</feature>
<evidence type="ECO:0000256" key="1">
    <source>
        <dbReference type="ARBA" id="ARBA00004496"/>
    </source>
</evidence>
<evidence type="ECO:0000256" key="10">
    <source>
        <dbReference type="ARBA" id="ARBA00023163"/>
    </source>
</evidence>
<keyword evidence="15" id="KW-1185">Reference proteome</keyword>
<keyword evidence="3 11" id="KW-0004">4Fe-4S</keyword>
<organism evidence="14 15">
    <name type="scientific">Nocardioides pocheonensis</name>
    <dbReference type="NCBI Taxonomy" id="661485"/>
    <lineage>
        <taxon>Bacteria</taxon>
        <taxon>Bacillati</taxon>
        <taxon>Actinomycetota</taxon>
        <taxon>Actinomycetes</taxon>
        <taxon>Propionibacteriales</taxon>
        <taxon>Nocardioidaceae</taxon>
        <taxon>Nocardioides</taxon>
    </lineage>
</organism>
<dbReference type="GO" id="GO:0046872">
    <property type="term" value="F:metal ion binding"/>
    <property type="evidence" value="ECO:0007669"/>
    <property type="project" value="UniProtKB-KW"/>
</dbReference>
<feature type="binding site" evidence="11">
    <location>
        <position position="18"/>
    </location>
    <ligand>
        <name>[4Fe-4S] cluster</name>
        <dbReference type="ChEBI" id="CHEBI:49883"/>
    </ligand>
</feature>
<evidence type="ECO:0000259" key="13">
    <source>
        <dbReference type="PROSITE" id="PS51674"/>
    </source>
</evidence>
<protein>
    <recommendedName>
        <fullName evidence="11">Transcriptional regulator WhiB</fullName>
    </recommendedName>
</protein>
<dbReference type="InterPro" id="IPR034768">
    <property type="entry name" value="4FE4S_WBL"/>
</dbReference>
<dbReference type="Proteomes" id="UP000279994">
    <property type="component" value="Unassembled WGS sequence"/>
</dbReference>
<evidence type="ECO:0000256" key="12">
    <source>
        <dbReference type="SAM" id="MobiDB-lite"/>
    </source>
</evidence>
<dbReference type="InterPro" id="IPR003482">
    <property type="entry name" value="Whib"/>
</dbReference>
<dbReference type="PANTHER" id="PTHR38839:SF4">
    <property type="entry name" value="TRANSCRIPTIONAL REGULATOR WHIB"/>
    <property type="match status" value="1"/>
</dbReference>
<feature type="binding site" evidence="11">
    <location>
        <position position="47"/>
    </location>
    <ligand>
        <name>[4Fe-4S] cluster</name>
        <dbReference type="ChEBI" id="CHEBI:49883"/>
    </ligand>
</feature>
<dbReference type="EMBL" id="RJSF01000040">
    <property type="protein sequence ID" value="RNM13729.1"/>
    <property type="molecule type" value="Genomic_DNA"/>
</dbReference>
<keyword evidence="11" id="KW-0963">Cytoplasm</keyword>
<gene>
    <name evidence="11" type="primary">whiB</name>
    <name evidence="14" type="ORF">EFL26_12170</name>
</gene>
<dbReference type="OrthoDB" id="4954884at2"/>
<evidence type="ECO:0000256" key="4">
    <source>
        <dbReference type="ARBA" id="ARBA00022723"/>
    </source>
</evidence>
<evidence type="ECO:0000256" key="8">
    <source>
        <dbReference type="ARBA" id="ARBA00023125"/>
    </source>
</evidence>
<keyword evidence="10 11" id="KW-0804">Transcription</keyword>
<keyword evidence="7 11" id="KW-0805">Transcription regulation</keyword>
<dbReference type="GO" id="GO:0051539">
    <property type="term" value="F:4 iron, 4 sulfur cluster binding"/>
    <property type="evidence" value="ECO:0007669"/>
    <property type="project" value="UniProtKB-UniRule"/>
</dbReference>
<comment type="function">
    <text evidence="11">Acts as a transcriptional regulator. Probably redox-responsive. The apo- but not holo-form probably binds DNA.</text>
</comment>
<comment type="cofactor">
    <cofactor evidence="11">
        <name>[4Fe-4S] cluster</name>
        <dbReference type="ChEBI" id="CHEBI:49883"/>
    </cofactor>
    <text evidence="11">Binds 1 [4Fe-4S] cluster per subunit. Following nitrosylation of the [4Fe-4S] cluster binds 1 [4Fe-8(NO)] cluster per subunit.</text>
</comment>
<dbReference type="GO" id="GO:0035731">
    <property type="term" value="F:dinitrosyl-iron complex binding"/>
    <property type="evidence" value="ECO:0007669"/>
    <property type="project" value="UniProtKB-UniRule"/>
</dbReference>
<comment type="subcellular location">
    <subcellularLocation>
        <location evidence="1 11">Cytoplasm</location>
    </subcellularLocation>
</comment>
<evidence type="ECO:0000313" key="15">
    <source>
        <dbReference type="Proteomes" id="UP000279994"/>
    </source>
</evidence>
<evidence type="ECO:0000256" key="11">
    <source>
        <dbReference type="HAMAP-Rule" id="MF_01479"/>
    </source>
</evidence>
<evidence type="ECO:0000256" key="2">
    <source>
        <dbReference type="ARBA" id="ARBA00006597"/>
    </source>
</evidence>
<evidence type="ECO:0000256" key="5">
    <source>
        <dbReference type="ARBA" id="ARBA00023004"/>
    </source>
</evidence>
<comment type="PTM">
    <text evidence="11">Upon Fe-S cluster removal intramolecular disulfide bonds are formed.</text>
</comment>
<feature type="binding site" evidence="11">
    <location>
        <position position="41"/>
    </location>
    <ligand>
        <name>[4Fe-4S] cluster</name>
        <dbReference type="ChEBI" id="CHEBI:49883"/>
    </ligand>
</feature>
<feature type="domain" description="4Fe-4S Wbl-type" evidence="13">
    <location>
        <begin position="17"/>
        <end position="71"/>
    </location>
</feature>
<dbReference type="RefSeq" id="WP_123223136.1">
    <property type="nucleotide sequence ID" value="NZ_RJSF01000040.1"/>
</dbReference>
<keyword evidence="8 11" id="KW-0238">DNA-binding</keyword>
<evidence type="ECO:0000256" key="9">
    <source>
        <dbReference type="ARBA" id="ARBA00023157"/>
    </source>
</evidence>
<comment type="similarity">
    <text evidence="2 11">Belongs to the WhiB family.</text>
</comment>
<name>A0A3N0GMV2_9ACTN</name>
<keyword evidence="5 11" id="KW-0408">Iron</keyword>
<sequence>MGLHDAHPGTDWQERAACGSDPESFFDPKRADEALGTCARCPVREPCAAYADANDERYGIWGGVVRGFIPAGGNRKGWSERRVG</sequence>
<dbReference type="GO" id="GO:0003677">
    <property type="term" value="F:DNA binding"/>
    <property type="evidence" value="ECO:0007669"/>
    <property type="project" value="UniProtKB-UniRule"/>
</dbReference>
<comment type="caution">
    <text evidence="14">The sequence shown here is derived from an EMBL/GenBank/DDBJ whole genome shotgun (WGS) entry which is preliminary data.</text>
</comment>
<keyword evidence="4 11" id="KW-0479">Metal-binding</keyword>
<comment type="PTM">
    <text evidence="11">The Fe-S cluster can be nitrosylated by nitric oxide (NO).</text>
</comment>
<evidence type="ECO:0000313" key="14">
    <source>
        <dbReference type="EMBL" id="RNM13729.1"/>
    </source>
</evidence>
<dbReference type="HAMAP" id="MF_01479">
    <property type="entry name" value="WhiB"/>
    <property type="match status" value="1"/>
</dbReference>
<evidence type="ECO:0000256" key="3">
    <source>
        <dbReference type="ARBA" id="ARBA00022485"/>
    </source>
</evidence>
<dbReference type="GO" id="GO:0045892">
    <property type="term" value="P:negative regulation of DNA-templated transcription"/>
    <property type="evidence" value="ECO:0007669"/>
    <property type="project" value="TreeGrafter"/>
</dbReference>
<feature type="compositionally biased region" description="Basic and acidic residues" evidence="12">
    <location>
        <begin position="1"/>
        <end position="14"/>
    </location>
</feature>
<dbReference type="GO" id="GO:0045454">
    <property type="term" value="P:cell redox homeostasis"/>
    <property type="evidence" value="ECO:0007669"/>
    <property type="project" value="TreeGrafter"/>
</dbReference>
<evidence type="ECO:0000256" key="7">
    <source>
        <dbReference type="ARBA" id="ARBA00023015"/>
    </source>
</evidence>
<keyword evidence="9 11" id="KW-1015">Disulfide bond</keyword>